<sequence>MKRLIILFLLIVLLFGCSQTQEETGTEATANDSKEIAASIPSQDLESNHTHLDAEILETREEDGQFIIKFSAWLHDGMVEAEVSTSEILYNALIEFQESHSGEDLKFDITVDGDDSYMLGIAPATKRHFKP</sequence>
<gene>
    <name evidence="2" type="ORF">DP120_13415</name>
</gene>
<proteinExistence type="predicted"/>
<keyword evidence="1" id="KW-0732">Signal</keyword>
<feature type="chain" id="PRO_5038355153" evidence="1">
    <location>
        <begin position="21"/>
        <end position="131"/>
    </location>
</feature>
<dbReference type="Proteomes" id="UP000251002">
    <property type="component" value="Unassembled WGS sequence"/>
</dbReference>
<comment type="caution">
    <text evidence="2">The sequence shown here is derived from an EMBL/GenBank/DDBJ whole genome shotgun (WGS) entry which is preliminary data.</text>
</comment>
<dbReference type="RefSeq" id="WP_112224185.1">
    <property type="nucleotide sequence ID" value="NZ_CP047673.1"/>
</dbReference>
<dbReference type="PROSITE" id="PS51257">
    <property type="entry name" value="PROKAR_LIPOPROTEIN"/>
    <property type="match status" value="1"/>
</dbReference>
<evidence type="ECO:0000313" key="2">
    <source>
        <dbReference type="EMBL" id="RAZ75373.1"/>
    </source>
</evidence>
<evidence type="ECO:0000256" key="1">
    <source>
        <dbReference type="SAM" id="SignalP"/>
    </source>
</evidence>
<dbReference type="AlphaFoldDB" id="A0A365KQ88"/>
<accession>A0A365KQ88</accession>
<reference evidence="2 3" key="1">
    <citation type="submission" date="2018-06" db="EMBL/GenBank/DDBJ databases">
        <title>The draft genome sequences of strains SCU63 and S1.</title>
        <authorList>
            <person name="Gan L."/>
        </authorList>
    </citation>
    <scope>NUCLEOTIDE SEQUENCE [LARGE SCALE GENOMIC DNA]</scope>
    <source>
        <strain evidence="2 3">SCU63</strain>
    </source>
</reference>
<organism evidence="2 3">
    <name type="scientific">Planococcus halotolerans</name>
    <dbReference type="NCBI Taxonomy" id="2233542"/>
    <lineage>
        <taxon>Bacteria</taxon>
        <taxon>Bacillati</taxon>
        <taxon>Bacillota</taxon>
        <taxon>Bacilli</taxon>
        <taxon>Bacillales</taxon>
        <taxon>Caryophanaceae</taxon>
        <taxon>Planococcus</taxon>
    </lineage>
</organism>
<name>A0A365KQ88_9BACL</name>
<keyword evidence="3" id="KW-1185">Reference proteome</keyword>
<evidence type="ECO:0000313" key="3">
    <source>
        <dbReference type="Proteomes" id="UP000251002"/>
    </source>
</evidence>
<protein>
    <submittedName>
        <fullName evidence="2">Uncharacterized protein</fullName>
    </submittedName>
</protein>
<feature type="signal peptide" evidence="1">
    <location>
        <begin position="1"/>
        <end position="20"/>
    </location>
</feature>
<dbReference type="EMBL" id="QLZR01000006">
    <property type="protein sequence ID" value="RAZ75373.1"/>
    <property type="molecule type" value="Genomic_DNA"/>
</dbReference>